<sequence>MNTNTSYDLIVIGGGPIGLSAAYHGAKQGLKTLVIEKFSYFNNLGSSAGYSRQFRLQYEQEYMSELCLSSQPFWRDLQRFSSLPLVGDQGSLWFGQNISGTQEGGIDQAKDTMNTLGIPYEPLVDAKAIEQKASFANLPSKYYGFFQKDGGTINVKETEQVLYNAALATGHVTFKEWESVVNIDSSEENCLKVITQRSGQGPETSSYYQCAKLAITTGAYVNDTVRSLGLSVPILIWQMASAYYKKIDEHAHFPSWFAFQSKPKDDPEQEESATNSLLYGFPELDWANPGYVRVATDFPDYKIIYDPSERQLAPSEKSLDIASSWVKQFMPGLDPTPMHTSTCLIALCNSPNLEAQPEFFLDYLPKELPNSKNIVTYTAGWAGKFIPIMGDMIIKMLQDPALEQFTYVEDERIYTIPRSHFAIDWQPVGDLTPVKKESK</sequence>
<keyword evidence="3" id="KW-0274">FAD</keyword>
<dbReference type="GO" id="GO:0008115">
    <property type="term" value="F:sarcosine oxidase activity"/>
    <property type="evidence" value="ECO:0007669"/>
    <property type="project" value="TreeGrafter"/>
</dbReference>
<dbReference type="SUPFAM" id="SSF54373">
    <property type="entry name" value="FAD-linked reductases, C-terminal domain"/>
    <property type="match status" value="1"/>
</dbReference>
<keyword evidence="4" id="KW-0560">Oxidoreductase</keyword>
<dbReference type="InterPro" id="IPR006076">
    <property type="entry name" value="FAD-dep_OxRdtase"/>
</dbReference>
<evidence type="ECO:0000259" key="5">
    <source>
        <dbReference type="Pfam" id="PF01266"/>
    </source>
</evidence>
<evidence type="ECO:0000256" key="1">
    <source>
        <dbReference type="ARBA" id="ARBA00001974"/>
    </source>
</evidence>
<dbReference type="Gene3D" id="3.30.9.10">
    <property type="entry name" value="D-Amino Acid Oxidase, subunit A, domain 2"/>
    <property type="match status" value="1"/>
</dbReference>
<gene>
    <name evidence="6" type="ORF">N473_20730</name>
</gene>
<keyword evidence="2" id="KW-0285">Flavoprotein</keyword>
<feature type="domain" description="FAD dependent oxidoreductase" evidence="5">
    <location>
        <begin position="8"/>
        <end position="347"/>
    </location>
</feature>
<dbReference type="InterPro" id="IPR045170">
    <property type="entry name" value="MTOX"/>
</dbReference>
<dbReference type="InterPro" id="IPR036188">
    <property type="entry name" value="FAD/NAD-bd_sf"/>
</dbReference>
<evidence type="ECO:0000313" key="6">
    <source>
        <dbReference type="EMBL" id="KZN61971.1"/>
    </source>
</evidence>
<dbReference type="EMBL" id="AUYC01000035">
    <property type="protein sequence ID" value="KZN61971.1"/>
    <property type="molecule type" value="Genomic_DNA"/>
</dbReference>
<evidence type="ECO:0000313" key="7">
    <source>
        <dbReference type="Proteomes" id="UP000076486"/>
    </source>
</evidence>
<dbReference type="PANTHER" id="PTHR10961:SF7">
    <property type="entry name" value="FAD DEPENDENT OXIDOREDUCTASE DOMAIN-CONTAINING PROTEIN"/>
    <property type="match status" value="1"/>
</dbReference>
<organism evidence="6 7">
    <name type="scientific">Pseudoalteromonas luteoviolacea CPMOR-1</name>
    <dbReference type="NCBI Taxonomy" id="1365248"/>
    <lineage>
        <taxon>Bacteria</taxon>
        <taxon>Pseudomonadati</taxon>
        <taxon>Pseudomonadota</taxon>
        <taxon>Gammaproteobacteria</taxon>
        <taxon>Alteromonadales</taxon>
        <taxon>Pseudoalteromonadaceae</taxon>
        <taxon>Pseudoalteromonas</taxon>
    </lineage>
</organism>
<comment type="cofactor">
    <cofactor evidence="1">
        <name>FAD</name>
        <dbReference type="ChEBI" id="CHEBI:57692"/>
    </cofactor>
</comment>
<accession>A0A162AMR6</accession>
<dbReference type="GO" id="GO:0050660">
    <property type="term" value="F:flavin adenine dinucleotide binding"/>
    <property type="evidence" value="ECO:0007669"/>
    <property type="project" value="InterPro"/>
</dbReference>
<name>A0A162AMR6_9GAMM</name>
<evidence type="ECO:0000256" key="2">
    <source>
        <dbReference type="ARBA" id="ARBA00022630"/>
    </source>
</evidence>
<dbReference type="SUPFAM" id="SSF51905">
    <property type="entry name" value="FAD/NAD(P)-binding domain"/>
    <property type="match status" value="1"/>
</dbReference>
<comment type="caution">
    <text evidence="6">The sequence shown here is derived from an EMBL/GenBank/DDBJ whole genome shotgun (WGS) entry which is preliminary data.</text>
</comment>
<dbReference type="AlphaFoldDB" id="A0A162AMR6"/>
<dbReference type="Pfam" id="PF01266">
    <property type="entry name" value="DAO"/>
    <property type="match status" value="1"/>
</dbReference>
<evidence type="ECO:0000256" key="3">
    <source>
        <dbReference type="ARBA" id="ARBA00022827"/>
    </source>
</evidence>
<dbReference type="Proteomes" id="UP000076486">
    <property type="component" value="Unassembled WGS sequence"/>
</dbReference>
<evidence type="ECO:0000256" key="4">
    <source>
        <dbReference type="ARBA" id="ARBA00023002"/>
    </source>
</evidence>
<proteinExistence type="predicted"/>
<dbReference type="PANTHER" id="PTHR10961">
    <property type="entry name" value="PEROXISOMAL SARCOSINE OXIDASE"/>
    <property type="match status" value="1"/>
</dbReference>
<reference evidence="6 7" key="1">
    <citation type="submission" date="2013-07" db="EMBL/GenBank/DDBJ databases">
        <title>Comparative Genomic and Metabolomic Analysis of Twelve Strains of Pseudoalteromonas luteoviolacea.</title>
        <authorList>
            <person name="Vynne N.G."/>
            <person name="Mansson M."/>
            <person name="Gram L."/>
        </authorList>
    </citation>
    <scope>NUCLEOTIDE SEQUENCE [LARGE SCALE GENOMIC DNA]</scope>
    <source>
        <strain evidence="6 7">CPMOR-1</strain>
    </source>
</reference>
<dbReference type="PATRIC" id="fig|1365248.3.peg.3215"/>
<protein>
    <recommendedName>
        <fullName evidence="5">FAD dependent oxidoreductase domain-containing protein</fullName>
    </recommendedName>
</protein>
<dbReference type="Gene3D" id="3.50.50.60">
    <property type="entry name" value="FAD/NAD(P)-binding domain"/>
    <property type="match status" value="1"/>
</dbReference>
<dbReference type="RefSeq" id="WP_063368641.1">
    <property type="nucleotide sequence ID" value="NZ_AUYC01000035.1"/>
</dbReference>